<evidence type="ECO:0000313" key="2">
    <source>
        <dbReference type="EMBL" id="BDZ40934.1"/>
    </source>
</evidence>
<protein>
    <submittedName>
        <fullName evidence="2">Cytokinin riboside 5'-monophosphate phosphoribohydrolase</fullName>
    </submittedName>
</protein>
<dbReference type="NCBIfam" id="TIGR00730">
    <property type="entry name" value="Rossman fold protein, TIGR00730 family"/>
    <property type="match status" value="1"/>
</dbReference>
<dbReference type="InterPro" id="IPR031100">
    <property type="entry name" value="LOG_fam"/>
</dbReference>
<accession>A0ABM8FYV4</accession>
<dbReference type="Pfam" id="PF03641">
    <property type="entry name" value="Lysine_decarbox"/>
    <property type="match status" value="1"/>
</dbReference>
<name>A0ABM8FYV4_9CELL</name>
<keyword evidence="3" id="KW-1185">Reference proteome</keyword>
<gene>
    <name evidence="2" type="ORF">GCM10025865_02330</name>
</gene>
<feature type="region of interest" description="Disordered" evidence="1">
    <location>
        <begin position="263"/>
        <end position="306"/>
    </location>
</feature>
<feature type="compositionally biased region" description="Low complexity" evidence="1">
    <location>
        <begin position="282"/>
        <end position="306"/>
    </location>
</feature>
<feature type="region of interest" description="Disordered" evidence="1">
    <location>
        <begin position="1"/>
        <end position="24"/>
    </location>
</feature>
<proteinExistence type="predicted"/>
<reference evidence="3" key="1">
    <citation type="journal article" date="2019" name="Int. J. Syst. Evol. Microbiol.">
        <title>The Global Catalogue of Microorganisms (GCM) 10K type strain sequencing project: providing services to taxonomists for standard genome sequencing and annotation.</title>
        <authorList>
            <consortium name="The Broad Institute Genomics Platform"/>
            <consortium name="The Broad Institute Genome Sequencing Center for Infectious Disease"/>
            <person name="Wu L."/>
            <person name="Ma J."/>
        </authorList>
    </citation>
    <scope>NUCLEOTIDE SEQUENCE [LARGE SCALE GENOMIC DNA]</scope>
    <source>
        <strain evidence="3">NBRC 108565</strain>
    </source>
</reference>
<dbReference type="InterPro" id="IPR052341">
    <property type="entry name" value="LOG_family_nucleotidases"/>
</dbReference>
<dbReference type="PANTHER" id="PTHR43393">
    <property type="entry name" value="CYTOKININ RIBOSIDE 5'-MONOPHOSPHATE PHOSPHORIBOHYDROLASE"/>
    <property type="match status" value="1"/>
</dbReference>
<evidence type="ECO:0000313" key="3">
    <source>
        <dbReference type="Proteomes" id="UP001321475"/>
    </source>
</evidence>
<dbReference type="Gene3D" id="3.40.50.450">
    <property type="match status" value="1"/>
</dbReference>
<dbReference type="InterPro" id="IPR005269">
    <property type="entry name" value="LOG"/>
</dbReference>
<dbReference type="EMBL" id="AP027729">
    <property type="protein sequence ID" value="BDZ40934.1"/>
    <property type="molecule type" value="Genomic_DNA"/>
</dbReference>
<sequence length="306" mass="32633">MRMSDEGLPQSGSGYRKGPVLLRGTQIPRQTTDARLLDTKEDADWVHSDPWRVLRIQSEFVEGFGALAELGPAVSVFGSARTKPDHPDFALAETVGRRLVEEGYSVITGGGPGIMEAANKGASEAGGTSVGLGIELPFEQGVNEHVNLGISFRYFFTRKMMFVKYSQGFVVLPGGFGTFDELFEALTLVQTHKVTEFPVALVGSDFWQGLLDWARDVVLPRGMISEHDLELVRVFDDPDDAVQYVCDRGAELAAEEAAAVREAAEAAAEAEAAEDVREHGPSSDSASGAPSDAPSGAAPATGTSEA</sequence>
<dbReference type="Proteomes" id="UP001321475">
    <property type="component" value="Chromosome"/>
</dbReference>
<dbReference type="SUPFAM" id="SSF102405">
    <property type="entry name" value="MCP/YpsA-like"/>
    <property type="match status" value="1"/>
</dbReference>
<dbReference type="PANTHER" id="PTHR43393:SF2">
    <property type="entry name" value="CYTOKININ RIBOSIDE 5'-MONOPHOSPHATE PHOSPHORIBOHYDROLASE"/>
    <property type="match status" value="1"/>
</dbReference>
<evidence type="ECO:0000256" key="1">
    <source>
        <dbReference type="SAM" id="MobiDB-lite"/>
    </source>
</evidence>
<organism evidence="2 3">
    <name type="scientific">Paraoerskovia sediminicola</name>
    <dbReference type="NCBI Taxonomy" id="1138587"/>
    <lineage>
        <taxon>Bacteria</taxon>
        <taxon>Bacillati</taxon>
        <taxon>Actinomycetota</taxon>
        <taxon>Actinomycetes</taxon>
        <taxon>Micrococcales</taxon>
        <taxon>Cellulomonadaceae</taxon>
        <taxon>Paraoerskovia</taxon>
    </lineage>
</organism>